<dbReference type="Proteomes" id="UP000186456">
    <property type="component" value="Unassembled WGS sequence"/>
</dbReference>
<dbReference type="InterPro" id="IPR034139">
    <property type="entry name" value="TOPRIM_OLD"/>
</dbReference>
<organism evidence="3 4">
    <name type="scientific">Microbacterium testaceum (strain StLB037)</name>
    <dbReference type="NCBI Taxonomy" id="979556"/>
    <lineage>
        <taxon>Bacteria</taxon>
        <taxon>Bacillati</taxon>
        <taxon>Actinomycetota</taxon>
        <taxon>Actinomycetes</taxon>
        <taxon>Micrococcales</taxon>
        <taxon>Microbacteriaceae</taxon>
        <taxon>Microbacterium</taxon>
    </lineage>
</organism>
<keyword evidence="3" id="KW-0378">Hydrolase</keyword>
<sequence>MTQQTAPTDSSDETKEPFAPMRLSHIEVRNFRLLRKADIDLDSRTTVLVGRNNSGKTTLAEAFTRFLQPSTLNFTMADFSAESYPEFLEAWKAYATGDKELARSLLPEISLTMEISYSKDLPEYGPLAAAIVDLDPDCTTAMIRLSYSLEGGRLSDFFEGVTADPNTGDEPDIERVLGVVGDRVQGMFTRSITAIDPGDAFNMRDIALEAMRRILTVHFLKAQRGLDDEKERPKDLIGSIFQSLFDAASKANDGSVQKETANALTEAVAGIEQDLGIRVSEMVKGIIPALRSFGYPGLTDPGLKAETTLDIERVLGNHTSIRYDGVAGVSLPESYSGLGSRNLILMLLTLLSYYREYATRGNMPGLHLVFIEEPEAHLHPQMQEVFIEQLASVAELFPALDEKTHPWWPQFAVSTHSSHVANRADFSTIRYFRVESDPKNGPGHHANVLDLTDAEGINKKFLHQYLTLTRSDLFFADKAILVEGTSERLIVPAAIRNAKHKLSSQYVALMEVGGAYAHIFFPLLDFLRIPTLVITDIDAIGQVEGNSRDGATTVHEGTSTSNATIKKWFPDSNAQNPIALLDAAETDAIISGNRYLAFQVPESEGQACGRTFEDAFLLANPSAEGLTLTGDTSQDEARVREAADGLKKSDFALRFAVGEVGWKTPRYIQRGLDWLLNYSTGVESVAESPSDSGVVVR</sequence>
<feature type="domain" description="OLD protein-like TOPRIM" evidence="2">
    <location>
        <begin position="474"/>
        <end position="538"/>
    </location>
</feature>
<feature type="domain" description="Endonuclease GajA/Old nuclease/RecF-like AAA" evidence="1">
    <location>
        <begin position="217"/>
        <end position="421"/>
    </location>
</feature>
<name>A0A1H0LDC9_MICTS</name>
<dbReference type="InterPro" id="IPR027417">
    <property type="entry name" value="P-loop_NTPase"/>
</dbReference>
<accession>A0A1H0LDC9</accession>
<evidence type="ECO:0000259" key="1">
    <source>
        <dbReference type="Pfam" id="PF13175"/>
    </source>
</evidence>
<evidence type="ECO:0000313" key="3">
    <source>
        <dbReference type="EMBL" id="SDO66102.1"/>
    </source>
</evidence>
<dbReference type="CDD" id="cd01026">
    <property type="entry name" value="TOPRIM_OLD"/>
    <property type="match status" value="1"/>
</dbReference>
<dbReference type="Gene3D" id="3.40.50.300">
    <property type="entry name" value="P-loop containing nucleotide triphosphate hydrolases"/>
    <property type="match status" value="2"/>
</dbReference>
<dbReference type="GO" id="GO:0004519">
    <property type="term" value="F:endonuclease activity"/>
    <property type="evidence" value="ECO:0007669"/>
    <property type="project" value="UniProtKB-KW"/>
</dbReference>
<dbReference type="PANTHER" id="PTHR43581:SF2">
    <property type="entry name" value="EXCINUCLEASE ATPASE SUBUNIT"/>
    <property type="match status" value="1"/>
</dbReference>
<dbReference type="EMBL" id="FNJN01000001">
    <property type="protein sequence ID" value="SDO66102.1"/>
    <property type="molecule type" value="Genomic_DNA"/>
</dbReference>
<keyword evidence="3" id="KW-0540">Nuclease</keyword>
<dbReference type="AlphaFoldDB" id="A0A1H0LDC9"/>
<reference evidence="3 4" key="1">
    <citation type="submission" date="2016-10" db="EMBL/GenBank/DDBJ databases">
        <authorList>
            <person name="de Groot N.N."/>
        </authorList>
    </citation>
    <scope>NUCLEOTIDE SEQUENCE [LARGE SCALE GENOMIC DNA]</scope>
    <source>
        <strain evidence="3 4">StLB037</strain>
    </source>
</reference>
<evidence type="ECO:0000259" key="2">
    <source>
        <dbReference type="Pfam" id="PF20469"/>
    </source>
</evidence>
<dbReference type="InterPro" id="IPR041685">
    <property type="entry name" value="AAA_GajA/Old/RecF-like"/>
</dbReference>
<dbReference type="SUPFAM" id="SSF52540">
    <property type="entry name" value="P-loop containing nucleoside triphosphate hydrolases"/>
    <property type="match status" value="1"/>
</dbReference>
<dbReference type="PANTHER" id="PTHR43581">
    <property type="entry name" value="ATP/GTP PHOSPHATASE"/>
    <property type="match status" value="1"/>
</dbReference>
<proteinExistence type="predicted"/>
<keyword evidence="3" id="KW-0255">Endonuclease</keyword>
<dbReference type="Pfam" id="PF20469">
    <property type="entry name" value="OLD-like_TOPRIM"/>
    <property type="match status" value="1"/>
</dbReference>
<dbReference type="Pfam" id="PF13175">
    <property type="entry name" value="AAA_15"/>
    <property type="match status" value="2"/>
</dbReference>
<dbReference type="InterPro" id="IPR051396">
    <property type="entry name" value="Bact_Antivir_Def_Nuclease"/>
</dbReference>
<protein>
    <submittedName>
        <fullName evidence="3">Predicted ATP-dependent endonuclease of the OLD family, contains P-loop ATPase and TOPRIM domains</fullName>
    </submittedName>
</protein>
<gene>
    <name evidence="3" type="ORF">SAMN04487788_0488</name>
</gene>
<evidence type="ECO:0000313" key="4">
    <source>
        <dbReference type="Proteomes" id="UP000186456"/>
    </source>
</evidence>
<feature type="domain" description="Endonuclease GajA/Old nuclease/RecF-like AAA" evidence="1">
    <location>
        <begin position="21"/>
        <end position="117"/>
    </location>
</feature>
<dbReference type="RefSeq" id="WP_081349649.1">
    <property type="nucleotide sequence ID" value="NZ_FNJN01000001.1"/>
</dbReference>